<organism evidence="2 3">
    <name type="scientific">Rhizoctonia solani</name>
    <dbReference type="NCBI Taxonomy" id="456999"/>
    <lineage>
        <taxon>Eukaryota</taxon>
        <taxon>Fungi</taxon>
        <taxon>Dikarya</taxon>
        <taxon>Basidiomycota</taxon>
        <taxon>Agaricomycotina</taxon>
        <taxon>Agaricomycetes</taxon>
        <taxon>Cantharellales</taxon>
        <taxon>Ceratobasidiaceae</taxon>
        <taxon>Rhizoctonia</taxon>
    </lineage>
</organism>
<dbReference type="GeneID" id="67027883"/>
<protein>
    <submittedName>
        <fullName evidence="2">Uncharacterized protein</fullName>
    </submittedName>
</protein>
<dbReference type="AlphaFoldDB" id="A0A8H8NWD3"/>
<evidence type="ECO:0000256" key="1">
    <source>
        <dbReference type="SAM" id="MobiDB-lite"/>
    </source>
</evidence>
<evidence type="ECO:0000313" key="3">
    <source>
        <dbReference type="Proteomes" id="UP000650533"/>
    </source>
</evidence>
<proteinExistence type="predicted"/>
<dbReference type="RefSeq" id="XP_043180852.1">
    <property type="nucleotide sequence ID" value="XM_043325420.1"/>
</dbReference>
<dbReference type="Proteomes" id="UP000650533">
    <property type="component" value="Chromosome 6"/>
</dbReference>
<evidence type="ECO:0000313" key="2">
    <source>
        <dbReference type="EMBL" id="QRW20615.1"/>
    </source>
</evidence>
<sequence length="85" mass="9218">MIAGQAPTSQELLGDNRTWVEANWPTDNLARAPTRDPSSGMGKPTAHLPSSGSLAIPLPGFLGTSQYTTRSRIRDVAFEDMFNRS</sequence>
<dbReference type="KEGG" id="rsx:RhiXN_05604"/>
<gene>
    <name evidence="2" type="ORF">RhiXN_05604</name>
</gene>
<accession>A0A8H8NWD3</accession>
<dbReference type="EMBL" id="CP059663">
    <property type="protein sequence ID" value="QRW20615.1"/>
    <property type="molecule type" value="Genomic_DNA"/>
</dbReference>
<reference evidence="2" key="1">
    <citation type="submission" date="2020-05" db="EMBL/GenBank/DDBJ databases">
        <title>Evolutionary and genomic comparisons of hybrid uninucleate and nonhybrid Rhizoctonia fungi.</title>
        <authorList>
            <person name="Li C."/>
            <person name="Chen X."/>
        </authorList>
    </citation>
    <scope>NUCLEOTIDE SEQUENCE</scope>
    <source>
        <strain evidence="2">AG-1 IA</strain>
    </source>
</reference>
<feature type="region of interest" description="Disordered" evidence="1">
    <location>
        <begin position="24"/>
        <end position="54"/>
    </location>
</feature>
<name>A0A8H8NWD3_9AGAM</name>